<comment type="caution">
    <text evidence="1">The sequence shown here is derived from an EMBL/GenBank/DDBJ whole genome shotgun (WGS) entry which is preliminary data.</text>
</comment>
<proteinExistence type="predicted"/>
<sequence>MKNLIAFILLLIVFSCSNREEVLEFEKILGIENSQALTLMVSNFENEFLKTEYPNLTSEQAYERLLTDMRDNKFQSWNKLPKFDETDLKQSQLKFEINAYVDSVWIETNENPRIVWQYNFLGNNGTFYKKDYWSSYNKNPSVNKDSIIEDRYTWFVINYPEGRYWKALSKTCQKDKFIMDYLNFSNSFGRIPFEIMASRMLSANLDYSDFFIKRIIVTRVSS</sequence>
<dbReference type="OrthoDB" id="1438005at2"/>
<keyword evidence="2" id="KW-1185">Reference proteome</keyword>
<accession>A0A4R7D7B5</accession>
<dbReference type="Proteomes" id="UP000295274">
    <property type="component" value="Unassembled WGS sequence"/>
</dbReference>
<gene>
    <name evidence="1" type="ORF">DFQ03_1008</name>
</gene>
<evidence type="ECO:0000313" key="2">
    <source>
        <dbReference type="Proteomes" id="UP000295274"/>
    </source>
</evidence>
<organism evidence="1 2">
    <name type="scientific">Maribacter caenipelagi</name>
    <dbReference type="NCBI Taxonomy" id="1447781"/>
    <lineage>
        <taxon>Bacteria</taxon>
        <taxon>Pseudomonadati</taxon>
        <taxon>Bacteroidota</taxon>
        <taxon>Flavobacteriia</taxon>
        <taxon>Flavobacteriales</taxon>
        <taxon>Flavobacteriaceae</taxon>
        <taxon>Maribacter</taxon>
    </lineage>
</organism>
<dbReference type="RefSeq" id="WP_133671997.1">
    <property type="nucleotide sequence ID" value="NZ_SNZW01000013.1"/>
</dbReference>
<dbReference type="EMBL" id="SNZW01000013">
    <property type="protein sequence ID" value="TDS16527.1"/>
    <property type="molecule type" value="Genomic_DNA"/>
</dbReference>
<dbReference type="PROSITE" id="PS51257">
    <property type="entry name" value="PROKAR_LIPOPROTEIN"/>
    <property type="match status" value="1"/>
</dbReference>
<reference evidence="1 2" key="1">
    <citation type="submission" date="2019-03" db="EMBL/GenBank/DDBJ databases">
        <title>Genomic Encyclopedia of Type Strains, Phase III (KMG-III): the genomes of soil and plant-associated and newly described type strains.</title>
        <authorList>
            <person name="Whitman W."/>
        </authorList>
    </citation>
    <scope>NUCLEOTIDE SEQUENCE [LARGE SCALE GENOMIC DNA]</scope>
    <source>
        <strain evidence="1 2">CECT 8455</strain>
    </source>
</reference>
<dbReference type="AlphaFoldDB" id="A0A4R7D7B5"/>
<protein>
    <recommendedName>
        <fullName evidence="3">Lipoprotein</fullName>
    </recommendedName>
</protein>
<evidence type="ECO:0008006" key="3">
    <source>
        <dbReference type="Google" id="ProtNLM"/>
    </source>
</evidence>
<evidence type="ECO:0000313" key="1">
    <source>
        <dbReference type="EMBL" id="TDS16527.1"/>
    </source>
</evidence>
<name>A0A4R7D7B5_9FLAO</name>